<sequence length="285" mass="30719">MTAALAAYPSRTAAKTGCAKADEKTTDILIFAGTTEGRLLAEYASAKGIGCYVSVATEYGETLLRDLETATVLTGRMDGQAIRTLIEEKQIRLVIDATHPFARAVTDNIRAACAEAGKHMPVRYVRCLRQENEACGGPECGGGTSEIIRVDSVQEAVEYLQRTTGNILITTGSKELKLYTAIRDYRDRCYARVLSVGPSVQESVKLGFEGSHLIAMQGPFSEEMNLALLHQTNAAYFVTKETGHAGGFGEKLEAARKAGAVLVVIGRPKETGMSLSEVEKLIGHR</sequence>
<name>A0A9D2RDL8_9FIRM</name>
<keyword evidence="2" id="KW-0169">Cobalamin biosynthesis</keyword>
<evidence type="ECO:0000256" key="3">
    <source>
        <dbReference type="ARBA" id="ARBA00023002"/>
    </source>
</evidence>
<dbReference type="Pfam" id="PF02571">
    <property type="entry name" value="CbiJ"/>
    <property type="match status" value="1"/>
</dbReference>
<keyword evidence="3 4" id="KW-0560">Oxidoreductase</keyword>
<dbReference type="EC" id="1.3.1.54" evidence="4"/>
<dbReference type="Proteomes" id="UP000823909">
    <property type="component" value="Unassembled WGS sequence"/>
</dbReference>
<dbReference type="GO" id="GO:0009236">
    <property type="term" value="P:cobalamin biosynthetic process"/>
    <property type="evidence" value="ECO:0007669"/>
    <property type="project" value="UniProtKB-KW"/>
</dbReference>
<reference evidence="4" key="1">
    <citation type="journal article" date="2021" name="PeerJ">
        <title>Extensive microbial diversity within the chicken gut microbiome revealed by metagenomics and culture.</title>
        <authorList>
            <person name="Gilroy R."/>
            <person name="Ravi A."/>
            <person name="Getino M."/>
            <person name="Pursley I."/>
            <person name="Horton D.L."/>
            <person name="Alikhan N.F."/>
            <person name="Baker D."/>
            <person name="Gharbi K."/>
            <person name="Hall N."/>
            <person name="Watson M."/>
            <person name="Adriaenssens E.M."/>
            <person name="Foster-Nyarko E."/>
            <person name="Jarju S."/>
            <person name="Secka A."/>
            <person name="Antonio M."/>
            <person name="Oren A."/>
            <person name="Chaudhuri R.R."/>
            <person name="La Ragione R."/>
            <person name="Hildebrand F."/>
            <person name="Pallen M.J."/>
        </authorList>
    </citation>
    <scope>NUCLEOTIDE SEQUENCE</scope>
    <source>
        <strain evidence="4">ChiBcec15-3976</strain>
    </source>
</reference>
<proteinExistence type="predicted"/>
<dbReference type="GO" id="GO:0016994">
    <property type="term" value="F:precorrin-6A reductase activity"/>
    <property type="evidence" value="ECO:0007669"/>
    <property type="project" value="UniProtKB-EC"/>
</dbReference>
<dbReference type="PANTHER" id="PTHR36925">
    <property type="entry name" value="COBALT-PRECORRIN-6A REDUCTASE"/>
    <property type="match status" value="1"/>
</dbReference>
<organism evidence="4 5">
    <name type="scientific">Candidatus Mediterraneibacter quadrami</name>
    <dbReference type="NCBI Taxonomy" id="2838684"/>
    <lineage>
        <taxon>Bacteria</taxon>
        <taxon>Bacillati</taxon>
        <taxon>Bacillota</taxon>
        <taxon>Clostridia</taxon>
        <taxon>Lachnospirales</taxon>
        <taxon>Lachnospiraceae</taxon>
        <taxon>Mediterraneibacter</taxon>
    </lineage>
</organism>
<dbReference type="EMBL" id="DWUU01000004">
    <property type="protein sequence ID" value="HJD41441.1"/>
    <property type="molecule type" value="Genomic_DNA"/>
</dbReference>
<accession>A0A9D2RDL8</accession>
<reference evidence="4" key="2">
    <citation type="submission" date="2021-04" db="EMBL/GenBank/DDBJ databases">
        <authorList>
            <person name="Gilroy R."/>
        </authorList>
    </citation>
    <scope>NUCLEOTIDE SEQUENCE</scope>
    <source>
        <strain evidence="4">ChiBcec15-3976</strain>
    </source>
</reference>
<comment type="caution">
    <text evidence="4">The sequence shown here is derived from an EMBL/GenBank/DDBJ whole genome shotgun (WGS) entry which is preliminary data.</text>
</comment>
<dbReference type="NCBIfam" id="TIGR00715">
    <property type="entry name" value="precor6x_red"/>
    <property type="match status" value="1"/>
</dbReference>
<evidence type="ECO:0000313" key="4">
    <source>
        <dbReference type="EMBL" id="HJD41441.1"/>
    </source>
</evidence>
<dbReference type="InterPro" id="IPR003723">
    <property type="entry name" value="Precorrin-6x_reduct"/>
</dbReference>
<dbReference type="PROSITE" id="PS51014">
    <property type="entry name" value="COBK_CBIJ"/>
    <property type="match status" value="1"/>
</dbReference>
<comment type="pathway">
    <text evidence="1">Cofactor biosynthesis; adenosylcobalamin biosynthesis.</text>
</comment>
<dbReference type="PANTHER" id="PTHR36925:SF1">
    <property type="entry name" value="COBALT-PRECORRIN-6A REDUCTASE"/>
    <property type="match status" value="1"/>
</dbReference>
<protein>
    <submittedName>
        <fullName evidence="4">Precorrin-6A reductase</fullName>
        <ecNumber evidence="4">1.3.1.54</ecNumber>
    </submittedName>
</protein>
<evidence type="ECO:0000313" key="5">
    <source>
        <dbReference type="Proteomes" id="UP000823909"/>
    </source>
</evidence>
<evidence type="ECO:0000256" key="2">
    <source>
        <dbReference type="ARBA" id="ARBA00022573"/>
    </source>
</evidence>
<dbReference type="AlphaFoldDB" id="A0A9D2RDL8"/>
<gene>
    <name evidence="4" type="primary">cobK</name>
    <name evidence="4" type="ORF">H9910_00305</name>
</gene>
<evidence type="ECO:0000256" key="1">
    <source>
        <dbReference type="ARBA" id="ARBA00004953"/>
    </source>
</evidence>